<gene>
    <name evidence="2" type="ORF">COT33_01100</name>
</gene>
<reference evidence="3" key="1">
    <citation type="submission" date="2017-09" db="EMBL/GenBank/DDBJ databases">
        <title>Depth-based differentiation of microbial function through sediment-hosted aquifers and enrichment of novel symbionts in the deep terrestrial subsurface.</title>
        <authorList>
            <person name="Probst A.J."/>
            <person name="Ladd B."/>
            <person name="Jarett J.K."/>
            <person name="Geller-Mcgrath D.E."/>
            <person name="Sieber C.M.K."/>
            <person name="Emerson J.B."/>
            <person name="Anantharaman K."/>
            <person name="Thomas B.C."/>
            <person name="Malmstrom R."/>
            <person name="Stieglmeier M."/>
            <person name="Klingl A."/>
            <person name="Woyke T."/>
            <person name="Ryan C.M."/>
            <person name="Banfield J.F."/>
        </authorList>
    </citation>
    <scope>NUCLEOTIDE SEQUENCE [LARGE SCALE GENOMIC DNA]</scope>
</reference>
<dbReference type="CDD" id="cd09854">
    <property type="entry name" value="PIN_VapC-like"/>
    <property type="match status" value="1"/>
</dbReference>
<dbReference type="Proteomes" id="UP000230088">
    <property type="component" value="Unassembled WGS sequence"/>
</dbReference>
<proteinExistence type="predicted"/>
<dbReference type="SUPFAM" id="SSF88723">
    <property type="entry name" value="PIN domain-like"/>
    <property type="match status" value="1"/>
</dbReference>
<dbReference type="EMBL" id="PEYD01000020">
    <property type="protein sequence ID" value="PIS39600.1"/>
    <property type="molecule type" value="Genomic_DNA"/>
</dbReference>
<dbReference type="AlphaFoldDB" id="A0A2H0YMB1"/>
<feature type="domain" description="PIN" evidence="1">
    <location>
        <begin position="4"/>
        <end position="120"/>
    </location>
</feature>
<protein>
    <recommendedName>
        <fullName evidence="1">PIN domain-containing protein</fullName>
    </recommendedName>
</protein>
<sequence>MERNKIFLDTSILITALLSFRGGSFYILNNLKDKFRFQINKFVLEETLKVLDEKFYQRKELKDRLFILIGLAKIEILSNPSKVLLKKLSPKIINKEDAPILAGALERSNFLLTLDKDFLNEKVKEFVESRNLLICTPKEFLVKFKNNL</sequence>
<dbReference type="SMART" id="SM00670">
    <property type="entry name" value="PINc"/>
    <property type="match status" value="1"/>
</dbReference>
<dbReference type="InterPro" id="IPR029060">
    <property type="entry name" value="PIN-like_dom_sf"/>
</dbReference>
<evidence type="ECO:0000313" key="3">
    <source>
        <dbReference type="Proteomes" id="UP000230088"/>
    </source>
</evidence>
<accession>A0A2H0YMB1</accession>
<organism evidence="2 3">
    <name type="scientific">Candidatus Nealsonbacteria bacterium CG08_land_8_20_14_0_20_38_20</name>
    <dbReference type="NCBI Taxonomy" id="1974705"/>
    <lineage>
        <taxon>Bacteria</taxon>
        <taxon>Candidatus Nealsoniibacteriota</taxon>
    </lineage>
</organism>
<comment type="caution">
    <text evidence="2">The sequence shown here is derived from an EMBL/GenBank/DDBJ whole genome shotgun (WGS) entry which is preliminary data.</text>
</comment>
<name>A0A2H0YMB1_9BACT</name>
<dbReference type="InterPro" id="IPR002716">
    <property type="entry name" value="PIN_dom"/>
</dbReference>
<evidence type="ECO:0000259" key="1">
    <source>
        <dbReference type="SMART" id="SM00670"/>
    </source>
</evidence>
<evidence type="ECO:0000313" key="2">
    <source>
        <dbReference type="EMBL" id="PIS39600.1"/>
    </source>
</evidence>